<proteinExistence type="predicted"/>
<protein>
    <submittedName>
        <fullName evidence="2">LAMI_0H01618g1_1</fullName>
    </submittedName>
</protein>
<feature type="compositionally biased region" description="Polar residues" evidence="1">
    <location>
        <begin position="417"/>
        <end position="429"/>
    </location>
</feature>
<evidence type="ECO:0000256" key="1">
    <source>
        <dbReference type="SAM" id="MobiDB-lite"/>
    </source>
</evidence>
<evidence type="ECO:0000313" key="3">
    <source>
        <dbReference type="Proteomes" id="UP000191024"/>
    </source>
</evidence>
<reference evidence="3" key="1">
    <citation type="submission" date="2016-03" db="EMBL/GenBank/DDBJ databases">
        <authorList>
            <person name="Devillers H."/>
        </authorList>
    </citation>
    <scope>NUCLEOTIDE SEQUENCE [LARGE SCALE GENOMIC DNA]</scope>
</reference>
<dbReference type="Proteomes" id="UP000191024">
    <property type="component" value="Chromosome H"/>
</dbReference>
<name>A0A1G4KE45_9SACH</name>
<sequence length="436" mass="49291">MHLEDALYKKAEIEEFLRTLADAHQSILFNDSDTADLDRVRRDIRICFNDLCLLNGIITSSNENGSIKRELARLESLGSKLSKLLDKRTVIEQKQRQWKALVEHKRDWTDFKKSDTLTLKANYHELLNFYVDKVGIEKTSLWDKESDHGELTEARAEFETKELLDRYSLLSLCQSEVDREITQLEAILATFKKDQSFITEERKRTKSRVNSIGSQFQEDLNAVNVSIDKILNKLGLSDEQAGRALRPALLALITRSKESTAVPTPKDIESRISAAQTLLKVQKDALKADVTQYKKDLNRSEHSRNLWDNALSKIQELERVSKVKISSGSDPSLSELMIPMDITITELSGILSEAKSDILTKCLENEKEVLVQARQQIGSRDISVPKHAVRAKSPSFLSGTSPPKTGLNRDFIPITSQMSFQSGNSTTNVGKLKKED</sequence>
<dbReference type="AlphaFoldDB" id="A0A1G4KE45"/>
<gene>
    <name evidence="2" type="ORF">LAMI_0H01618G</name>
</gene>
<keyword evidence="3" id="KW-1185">Reference proteome</keyword>
<evidence type="ECO:0000313" key="2">
    <source>
        <dbReference type="EMBL" id="SCV02656.1"/>
    </source>
</evidence>
<accession>A0A1G4KE45</accession>
<dbReference type="EMBL" id="LT598468">
    <property type="protein sequence ID" value="SCV02656.1"/>
    <property type="molecule type" value="Genomic_DNA"/>
</dbReference>
<feature type="region of interest" description="Disordered" evidence="1">
    <location>
        <begin position="417"/>
        <end position="436"/>
    </location>
</feature>
<dbReference type="OrthoDB" id="4066450at2759"/>
<dbReference type="STRING" id="1230905.A0A1G4KE45"/>
<organism evidence="2 3">
    <name type="scientific">Lachancea mirantina</name>
    <dbReference type="NCBI Taxonomy" id="1230905"/>
    <lineage>
        <taxon>Eukaryota</taxon>
        <taxon>Fungi</taxon>
        <taxon>Dikarya</taxon>
        <taxon>Ascomycota</taxon>
        <taxon>Saccharomycotina</taxon>
        <taxon>Saccharomycetes</taxon>
        <taxon>Saccharomycetales</taxon>
        <taxon>Saccharomycetaceae</taxon>
        <taxon>Lachancea</taxon>
    </lineage>
</organism>